<gene>
    <name evidence="2" type="ORF">GCM10022419_026340</name>
</gene>
<evidence type="ECO:0000313" key="2">
    <source>
        <dbReference type="EMBL" id="GAA3544851.1"/>
    </source>
</evidence>
<sequence length="161" mass="16788">MHSHKLIAALALATGLAAPVALTASPAAAAMASSCTVTLYDIDAFNVAEPDGRDELRFEVGGNLFPRFNSNWFGMTAGSDGDPGEFENPSDLIVNNNDVTFDLREVTPPAVGRGDRLGLATAHDSVCDGLAVGATAIEEDIITGTAETAYSYSVRLLLTGR</sequence>
<evidence type="ECO:0000313" key="3">
    <source>
        <dbReference type="Proteomes" id="UP001500630"/>
    </source>
</evidence>
<feature type="chain" id="PRO_5047436401" evidence="1">
    <location>
        <begin position="30"/>
        <end position="161"/>
    </location>
</feature>
<dbReference type="Proteomes" id="UP001500630">
    <property type="component" value="Unassembled WGS sequence"/>
</dbReference>
<evidence type="ECO:0000256" key="1">
    <source>
        <dbReference type="SAM" id="SignalP"/>
    </source>
</evidence>
<proteinExistence type="predicted"/>
<dbReference type="PROSITE" id="PS51257">
    <property type="entry name" value="PROKAR_LIPOPROTEIN"/>
    <property type="match status" value="1"/>
</dbReference>
<protein>
    <submittedName>
        <fullName evidence="2">Uncharacterized protein</fullName>
    </submittedName>
</protein>
<keyword evidence="3" id="KW-1185">Reference proteome</keyword>
<organism evidence="2 3">
    <name type="scientific">Nonomuraea rosea</name>
    <dbReference type="NCBI Taxonomy" id="638574"/>
    <lineage>
        <taxon>Bacteria</taxon>
        <taxon>Bacillati</taxon>
        <taxon>Actinomycetota</taxon>
        <taxon>Actinomycetes</taxon>
        <taxon>Streptosporangiales</taxon>
        <taxon>Streptosporangiaceae</taxon>
        <taxon>Nonomuraea</taxon>
    </lineage>
</organism>
<accession>A0ABP6W3E7</accession>
<dbReference type="RefSeq" id="WP_345561478.1">
    <property type="nucleotide sequence ID" value="NZ_BAABDQ010000004.1"/>
</dbReference>
<comment type="caution">
    <text evidence="2">The sequence shown here is derived from an EMBL/GenBank/DDBJ whole genome shotgun (WGS) entry which is preliminary data.</text>
</comment>
<keyword evidence="1" id="KW-0732">Signal</keyword>
<reference evidence="3" key="1">
    <citation type="journal article" date="2019" name="Int. J. Syst. Evol. Microbiol.">
        <title>The Global Catalogue of Microorganisms (GCM) 10K type strain sequencing project: providing services to taxonomists for standard genome sequencing and annotation.</title>
        <authorList>
            <consortium name="The Broad Institute Genomics Platform"/>
            <consortium name="The Broad Institute Genome Sequencing Center for Infectious Disease"/>
            <person name="Wu L."/>
            <person name="Ma J."/>
        </authorList>
    </citation>
    <scope>NUCLEOTIDE SEQUENCE [LARGE SCALE GENOMIC DNA]</scope>
    <source>
        <strain evidence="3">JCM 17326</strain>
    </source>
</reference>
<name>A0ABP6W3E7_9ACTN</name>
<dbReference type="EMBL" id="BAABDQ010000004">
    <property type="protein sequence ID" value="GAA3544851.1"/>
    <property type="molecule type" value="Genomic_DNA"/>
</dbReference>
<feature type="signal peptide" evidence="1">
    <location>
        <begin position="1"/>
        <end position="29"/>
    </location>
</feature>